<gene>
    <name evidence="1" type="ORF">IV52_GL000131</name>
</gene>
<name>A0A0R2JSG7_9LACO</name>
<dbReference type="PATRIC" id="fig|1122148.6.peg.138"/>
<proteinExistence type="predicted"/>
<dbReference type="AlphaFoldDB" id="A0A0R2JSG7"/>
<sequence length="76" mass="8931">MRLRTNERFINSSACVLEVRHSNEIKNQLYHHTTNFRVLEVRHSNEIKNGPEEITTPSGVLEVRHSNEIKNSIRYS</sequence>
<organism evidence="1 2">
    <name type="scientific">Fructilactobacillus lindneri DSM 20690 = JCM 11027</name>
    <dbReference type="NCBI Taxonomy" id="1122148"/>
    <lineage>
        <taxon>Bacteria</taxon>
        <taxon>Bacillati</taxon>
        <taxon>Bacillota</taxon>
        <taxon>Bacilli</taxon>
        <taxon>Lactobacillales</taxon>
        <taxon>Lactobacillaceae</taxon>
        <taxon>Fructilactobacillus</taxon>
    </lineage>
</organism>
<protein>
    <submittedName>
        <fullName evidence="1">Uncharacterized protein</fullName>
    </submittedName>
</protein>
<comment type="caution">
    <text evidence="1">The sequence shown here is derived from an EMBL/GenBank/DDBJ whole genome shotgun (WGS) entry which is preliminary data.</text>
</comment>
<evidence type="ECO:0000313" key="2">
    <source>
        <dbReference type="Proteomes" id="UP000051565"/>
    </source>
</evidence>
<accession>A0A0R2JSG7</accession>
<dbReference type="EMBL" id="JQBT01000012">
    <property type="protein sequence ID" value="KRN80014.1"/>
    <property type="molecule type" value="Genomic_DNA"/>
</dbReference>
<dbReference type="Proteomes" id="UP000051565">
    <property type="component" value="Unassembled WGS sequence"/>
</dbReference>
<keyword evidence="2" id="KW-1185">Reference proteome</keyword>
<reference evidence="1 2" key="1">
    <citation type="journal article" date="2015" name="Genome Announc.">
        <title>Expanding the biotechnology potential of lactobacilli through comparative genomics of 213 strains and associated genera.</title>
        <authorList>
            <person name="Sun Z."/>
            <person name="Harris H.M."/>
            <person name="McCann A."/>
            <person name="Guo C."/>
            <person name="Argimon S."/>
            <person name="Zhang W."/>
            <person name="Yang X."/>
            <person name="Jeffery I.B."/>
            <person name="Cooney J.C."/>
            <person name="Kagawa T.F."/>
            <person name="Liu W."/>
            <person name="Song Y."/>
            <person name="Salvetti E."/>
            <person name="Wrobel A."/>
            <person name="Rasinkangas P."/>
            <person name="Parkhill J."/>
            <person name="Rea M.C."/>
            <person name="O'Sullivan O."/>
            <person name="Ritari J."/>
            <person name="Douillard F.P."/>
            <person name="Paul Ross R."/>
            <person name="Yang R."/>
            <person name="Briner A.E."/>
            <person name="Felis G.E."/>
            <person name="de Vos W.M."/>
            <person name="Barrangou R."/>
            <person name="Klaenhammer T.R."/>
            <person name="Caufield P.W."/>
            <person name="Cui Y."/>
            <person name="Zhang H."/>
            <person name="O'Toole P.W."/>
        </authorList>
    </citation>
    <scope>NUCLEOTIDE SEQUENCE [LARGE SCALE GENOMIC DNA]</scope>
    <source>
        <strain evidence="1 2">DSM 20690</strain>
    </source>
</reference>
<evidence type="ECO:0000313" key="1">
    <source>
        <dbReference type="EMBL" id="KRN80014.1"/>
    </source>
</evidence>